<comment type="similarity">
    <text evidence="1">Belongs to the plant acyltransferase family.</text>
</comment>
<dbReference type="PANTHER" id="PTHR31642:SF16">
    <property type="entry name" value="OS08G0543400 PROTEIN"/>
    <property type="match status" value="1"/>
</dbReference>
<keyword evidence="2" id="KW-0808">Transferase</keyword>
<dbReference type="AlphaFoldDB" id="A0A835A4B5"/>
<keyword evidence="5" id="KW-1185">Reference proteome</keyword>
<dbReference type="Gene3D" id="3.30.559.10">
    <property type="entry name" value="Chloramphenicol acetyltransferase-like domain"/>
    <property type="match status" value="2"/>
</dbReference>
<dbReference type="PANTHER" id="PTHR31642">
    <property type="entry name" value="TRICHOTHECENE 3-O-ACETYLTRANSFERASE"/>
    <property type="match status" value="1"/>
</dbReference>
<sequence>MESSKVQVIESSFVAPTPSEAAPTKELWLSPLDLELFNRGHTPVVFFYRSGVAFSDADRIKEGMAMALAAFYPLAGRLDVNGDGRAHISCNGVGALFVVARSDLKSDDLDFTKPSPELRGMFVPRVEPSSLTLAVQVTSLKCGGVVLGMAFHHAIADASSIFHFMKTWSAFTRDGEGAPVELPCHDHTLLRARSPPVVHPAAIPVLCPRVAVSKTPGRPAATEVFTIFRDQLVALRRLCGGASAFCSVSALVWRCTSAARRLPPDAETRLSFPADVRRRVKSLAPDCYFGNALVFLCAAAAAGDIASEALASVARPHRRRHREDGRRAGAVGYRLLRAGRDGYRPMRAACRRRSSGSPAGSAMPAYDADFGSGDPQVVSLAGPARGGMVYLMDDGPRDQGDAGAVRVVMSMEAANMEEFGRLLYANIAEASKKLALDD</sequence>
<organism evidence="4 5">
    <name type="scientific">Digitaria exilis</name>
    <dbReference type="NCBI Taxonomy" id="1010633"/>
    <lineage>
        <taxon>Eukaryota</taxon>
        <taxon>Viridiplantae</taxon>
        <taxon>Streptophyta</taxon>
        <taxon>Embryophyta</taxon>
        <taxon>Tracheophyta</taxon>
        <taxon>Spermatophyta</taxon>
        <taxon>Magnoliopsida</taxon>
        <taxon>Liliopsida</taxon>
        <taxon>Poales</taxon>
        <taxon>Poaceae</taxon>
        <taxon>PACMAD clade</taxon>
        <taxon>Panicoideae</taxon>
        <taxon>Panicodae</taxon>
        <taxon>Paniceae</taxon>
        <taxon>Anthephorinae</taxon>
        <taxon>Digitaria</taxon>
    </lineage>
</organism>
<reference evidence="4" key="1">
    <citation type="submission" date="2020-07" db="EMBL/GenBank/DDBJ databases">
        <title>Genome sequence and genetic diversity analysis of an under-domesticated orphan crop, white fonio (Digitaria exilis).</title>
        <authorList>
            <person name="Bennetzen J.L."/>
            <person name="Chen S."/>
            <person name="Ma X."/>
            <person name="Wang X."/>
            <person name="Yssel A.E.J."/>
            <person name="Chaluvadi S.R."/>
            <person name="Johnson M."/>
            <person name="Gangashetty P."/>
            <person name="Hamidou F."/>
            <person name="Sanogo M.D."/>
            <person name="Zwaenepoel A."/>
            <person name="Wallace J."/>
            <person name="Van De Peer Y."/>
            <person name="Van Deynze A."/>
        </authorList>
    </citation>
    <scope>NUCLEOTIDE SEQUENCE</scope>
    <source>
        <tissue evidence="4">Leaves</tissue>
    </source>
</reference>
<evidence type="ECO:0000313" key="4">
    <source>
        <dbReference type="EMBL" id="KAF8649148.1"/>
    </source>
</evidence>
<dbReference type="InterPro" id="IPR050317">
    <property type="entry name" value="Plant_Fungal_Acyltransferase"/>
</dbReference>
<keyword evidence="3" id="KW-0012">Acyltransferase</keyword>
<gene>
    <name evidence="4" type="ORF">HU200_064413</name>
</gene>
<comment type="caution">
    <text evidence="4">The sequence shown here is derived from an EMBL/GenBank/DDBJ whole genome shotgun (WGS) entry which is preliminary data.</text>
</comment>
<dbReference type="GO" id="GO:0016747">
    <property type="term" value="F:acyltransferase activity, transferring groups other than amino-acyl groups"/>
    <property type="evidence" value="ECO:0007669"/>
    <property type="project" value="TreeGrafter"/>
</dbReference>
<dbReference type="EMBL" id="JACEFO010002782">
    <property type="protein sequence ID" value="KAF8649148.1"/>
    <property type="molecule type" value="Genomic_DNA"/>
</dbReference>
<evidence type="ECO:0000256" key="1">
    <source>
        <dbReference type="ARBA" id="ARBA00009861"/>
    </source>
</evidence>
<accession>A0A835A4B5</accession>
<dbReference type="OrthoDB" id="610638at2759"/>
<name>A0A835A4B5_9POAL</name>
<evidence type="ECO:0000256" key="3">
    <source>
        <dbReference type="ARBA" id="ARBA00023315"/>
    </source>
</evidence>
<dbReference type="Proteomes" id="UP000636709">
    <property type="component" value="Unassembled WGS sequence"/>
</dbReference>
<dbReference type="InterPro" id="IPR023213">
    <property type="entry name" value="CAT-like_dom_sf"/>
</dbReference>
<proteinExistence type="inferred from homology"/>
<dbReference type="Pfam" id="PF02458">
    <property type="entry name" value="Transferase"/>
    <property type="match status" value="1"/>
</dbReference>
<evidence type="ECO:0000313" key="5">
    <source>
        <dbReference type="Proteomes" id="UP000636709"/>
    </source>
</evidence>
<evidence type="ECO:0000256" key="2">
    <source>
        <dbReference type="ARBA" id="ARBA00022679"/>
    </source>
</evidence>
<protein>
    <submittedName>
        <fullName evidence="4">Uncharacterized protein</fullName>
    </submittedName>
</protein>